<keyword evidence="3" id="KW-1185">Reference proteome</keyword>
<dbReference type="AlphaFoldDB" id="A0A494XFA2"/>
<sequence length="219" mass="24782">MKKTGMRETLLMGLFALSTFVLHACASPYSHAVEPKDPEALVANVALIVNNDILMRDDFYAADTMKQVLGAHDIKMFFNEAGSPLFEHKEKSLPSYRYRISDFSGLVPAMKVQGDLMRFVDSRGHIEQAVLRIWFSPSDERLNLKNVLAIVGDPCAEDRKAENDLFMAITREPFNRQPKPFKVMACRGVHAGYQTLYRLTFDEDDRLADLYVTVTAEAL</sequence>
<feature type="signal peptide" evidence="1">
    <location>
        <begin position="1"/>
        <end position="32"/>
    </location>
</feature>
<proteinExistence type="predicted"/>
<keyword evidence="1" id="KW-0732">Signal</keyword>
<dbReference type="Proteomes" id="UP000270342">
    <property type="component" value="Unassembled WGS sequence"/>
</dbReference>
<evidence type="ECO:0000313" key="2">
    <source>
        <dbReference type="EMBL" id="RKP47166.1"/>
    </source>
</evidence>
<feature type="chain" id="PRO_5019855119" evidence="1">
    <location>
        <begin position="33"/>
        <end position="219"/>
    </location>
</feature>
<comment type="caution">
    <text evidence="2">The sequence shown here is derived from an EMBL/GenBank/DDBJ whole genome shotgun (WGS) entry which is preliminary data.</text>
</comment>
<dbReference type="RefSeq" id="WP_121090044.1">
    <property type="nucleotide sequence ID" value="NZ_RBZU01000013.1"/>
</dbReference>
<reference evidence="2 3" key="1">
    <citation type="submission" date="2018-10" db="EMBL/GenBank/DDBJ databases">
        <title>Robbsia sp. DHC34, isolated from soil.</title>
        <authorList>
            <person name="Gao Z.-H."/>
            <person name="Qiu L.-H."/>
        </authorList>
    </citation>
    <scope>NUCLEOTIDE SEQUENCE [LARGE SCALE GENOMIC DNA]</scope>
    <source>
        <strain evidence="2 3">DHC34</strain>
    </source>
</reference>
<accession>A0A494XFA2</accession>
<dbReference type="EMBL" id="RBZU01000013">
    <property type="protein sequence ID" value="RKP47166.1"/>
    <property type="molecule type" value="Genomic_DNA"/>
</dbReference>
<name>A0A494XFA2_9BURK</name>
<organism evidence="2 3">
    <name type="scientific">Pararobbsia silviterrae</name>
    <dbReference type="NCBI Taxonomy" id="1792498"/>
    <lineage>
        <taxon>Bacteria</taxon>
        <taxon>Pseudomonadati</taxon>
        <taxon>Pseudomonadota</taxon>
        <taxon>Betaproteobacteria</taxon>
        <taxon>Burkholderiales</taxon>
        <taxon>Burkholderiaceae</taxon>
        <taxon>Pararobbsia</taxon>
    </lineage>
</organism>
<evidence type="ECO:0000256" key="1">
    <source>
        <dbReference type="SAM" id="SignalP"/>
    </source>
</evidence>
<gene>
    <name evidence="2" type="ORF">D7S86_23805</name>
</gene>
<evidence type="ECO:0000313" key="3">
    <source>
        <dbReference type="Proteomes" id="UP000270342"/>
    </source>
</evidence>
<protein>
    <submittedName>
        <fullName evidence="2">Uncharacterized protein</fullName>
    </submittedName>
</protein>